<dbReference type="InterPro" id="IPR015943">
    <property type="entry name" value="WD40/YVTN_repeat-like_dom_sf"/>
</dbReference>
<dbReference type="SUPFAM" id="SSF50969">
    <property type="entry name" value="YVTN repeat-like/Quinoprotein amine dehydrogenase"/>
    <property type="match status" value="1"/>
</dbReference>
<dbReference type="Proteomes" id="UP000216947">
    <property type="component" value="Unassembled WGS sequence"/>
</dbReference>
<reference evidence="2" key="1">
    <citation type="submission" date="2017-05" db="EMBL/GenBank/DDBJ databases">
        <title>Complete and WGS of Bordetella genogroups.</title>
        <authorList>
            <person name="Spilker T."/>
            <person name="Lipuma J."/>
        </authorList>
    </citation>
    <scope>NUCLEOTIDE SEQUENCE [LARGE SCALE GENOMIC DNA]</scope>
    <source>
        <strain evidence="2">AU18089</strain>
    </source>
</reference>
<dbReference type="EMBL" id="NEVK01000006">
    <property type="protein sequence ID" value="OZI18213.1"/>
    <property type="molecule type" value="Genomic_DNA"/>
</dbReference>
<proteinExistence type="predicted"/>
<organism evidence="1 2">
    <name type="scientific">Bordetella genomosp. 7</name>
    <dbReference type="NCBI Taxonomy" id="1416805"/>
    <lineage>
        <taxon>Bacteria</taxon>
        <taxon>Pseudomonadati</taxon>
        <taxon>Pseudomonadota</taxon>
        <taxon>Betaproteobacteria</taxon>
        <taxon>Burkholderiales</taxon>
        <taxon>Alcaligenaceae</taxon>
        <taxon>Bordetella</taxon>
    </lineage>
</organism>
<dbReference type="GO" id="GO:0016740">
    <property type="term" value="F:transferase activity"/>
    <property type="evidence" value="ECO:0007669"/>
    <property type="project" value="UniProtKB-KW"/>
</dbReference>
<sequence length="210" mass="22577">MSKTAEVIHEHGPFPQVKEINGVTYDGRHVWLATGDRLQAIDPDTGAPGRAVAAACPAGTAFDGKAFYQIEGNEIRKIDPQTGKVLATLPTPDGDGHSGLAWAEGMLWVAHFRHRKIYQVDPGTGKVLNTLESNRYVTGVTWVGGELWHATWEDDASELRRVDPRTGKVLASAAMPQGMCVSGLESDGADRLFCGGAESGMLRVVRRPGS</sequence>
<protein>
    <submittedName>
        <fullName evidence="1">Glutamine cyclotransferase</fullName>
    </submittedName>
</protein>
<name>A0A261R1K3_9BORD</name>
<evidence type="ECO:0000313" key="2">
    <source>
        <dbReference type="Proteomes" id="UP000216947"/>
    </source>
</evidence>
<dbReference type="Gene3D" id="2.130.10.10">
    <property type="entry name" value="YVTN repeat-like/Quinoprotein amine dehydrogenase"/>
    <property type="match status" value="1"/>
</dbReference>
<keyword evidence="1" id="KW-0808">Transferase</keyword>
<dbReference type="RefSeq" id="WP_094797118.1">
    <property type="nucleotide sequence ID" value="NZ_NEVK01000006.1"/>
</dbReference>
<dbReference type="AlphaFoldDB" id="A0A261R1K3"/>
<gene>
    <name evidence="1" type="ORF">CAL19_14290</name>
</gene>
<dbReference type="InterPro" id="IPR011044">
    <property type="entry name" value="Quino_amine_DH_bsu"/>
</dbReference>
<comment type="caution">
    <text evidence="1">The sequence shown here is derived from an EMBL/GenBank/DDBJ whole genome shotgun (WGS) entry which is preliminary data.</text>
</comment>
<keyword evidence="2" id="KW-1185">Reference proteome</keyword>
<evidence type="ECO:0000313" key="1">
    <source>
        <dbReference type="EMBL" id="OZI18213.1"/>
    </source>
</evidence>
<accession>A0A261R1K3</accession>